<dbReference type="EMBL" id="JBCGBO010000003">
    <property type="protein sequence ID" value="KAK9214862.1"/>
    <property type="molecule type" value="Genomic_DNA"/>
</dbReference>
<feature type="region of interest" description="Disordered" evidence="1">
    <location>
        <begin position="27"/>
        <end position="53"/>
    </location>
</feature>
<sequence length="62" mass="7429">MWNFTQKLHNARNNLFKELKFQVDHENSPDNLLNKRSNSSKGKRSFSNRSKQLTRQIILKKI</sequence>
<evidence type="ECO:0000313" key="2">
    <source>
        <dbReference type="EMBL" id="KAK9214862.1"/>
    </source>
</evidence>
<accession>A0AAP0QXJ3</accession>
<protein>
    <submittedName>
        <fullName evidence="2">Uncharacterized protein</fullName>
    </submittedName>
</protein>
<comment type="caution">
    <text evidence="2">The sequence shown here is derived from an EMBL/GenBank/DDBJ whole genome shotgun (WGS) entry which is preliminary data.</text>
</comment>
<evidence type="ECO:0000313" key="3">
    <source>
        <dbReference type="Proteomes" id="UP001428341"/>
    </source>
</evidence>
<evidence type="ECO:0000256" key="1">
    <source>
        <dbReference type="SAM" id="MobiDB-lite"/>
    </source>
</evidence>
<organism evidence="2 3">
    <name type="scientific">Citrus x changshan-huyou</name>
    <dbReference type="NCBI Taxonomy" id="2935761"/>
    <lineage>
        <taxon>Eukaryota</taxon>
        <taxon>Viridiplantae</taxon>
        <taxon>Streptophyta</taxon>
        <taxon>Embryophyta</taxon>
        <taxon>Tracheophyta</taxon>
        <taxon>Spermatophyta</taxon>
        <taxon>Magnoliopsida</taxon>
        <taxon>eudicotyledons</taxon>
        <taxon>Gunneridae</taxon>
        <taxon>Pentapetalae</taxon>
        <taxon>rosids</taxon>
        <taxon>malvids</taxon>
        <taxon>Sapindales</taxon>
        <taxon>Rutaceae</taxon>
        <taxon>Aurantioideae</taxon>
        <taxon>Citrus</taxon>
    </lineage>
</organism>
<reference evidence="2 3" key="1">
    <citation type="submission" date="2024-05" db="EMBL/GenBank/DDBJ databases">
        <title>Haplotype-resolved chromosome-level genome assembly of Huyou (Citrus changshanensis).</title>
        <authorList>
            <person name="Miao C."/>
            <person name="Chen W."/>
            <person name="Wu Y."/>
            <person name="Wang L."/>
            <person name="Zhao S."/>
            <person name="Grierson D."/>
            <person name="Xu C."/>
            <person name="Chen K."/>
        </authorList>
    </citation>
    <scope>NUCLEOTIDE SEQUENCE [LARGE SCALE GENOMIC DNA]</scope>
    <source>
        <strain evidence="2">01-14</strain>
        <tissue evidence="2">Leaf</tissue>
    </source>
</reference>
<name>A0AAP0QXJ3_9ROSI</name>
<proteinExistence type="predicted"/>
<dbReference type="AlphaFoldDB" id="A0AAP0QXJ3"/>
<keyword evidence="3" id="KW-1185">Reference proteome</keyword>
<dbReference type="Proteomes" id="UP001428341">
    <property type="component" value="Unassembled WGS sequence"/>
</dbReference>
<gene>
    <name evidence="2" type="ORF">WN944_006862</name>
</gene>